<keyword evidence="3" id="KW-1185">Reference proteome</keyword>
<evidence type="ECO:0000256" key="1">
    <source>
        <dbReference type="SAM" id="MobiDB-lite"/>
    </source>
</evidence>
<evidence type="ECO:0000313" key="3">
    <source>
        <dbReference type="Proteomes" id="UP001177003"/>
    </source>
</evidence>
<feature type="region of interest" description="Disordered" evidence="1">
    <location>
        <begin position="66"/>
        <end position="135"/>
    </location>
</feature>
<feature type="compositionally biased region" description="Pro residues" evidence="1">
    <location>
        <begin position="80"/>
        <end position="108"/>
    </location>
</feature>
<accession>A0AA35Z4W2</accession>
<dbReference type="EMBL" id="OX465081">
    <property type="protein sequence ID" value="CAI9285826.1"/>
    <property type="molecule type" value="Genomic_DNA"/>
</dbReference>
<proteinExistence type="predicted"/>
<gene>
    <name evidence="2" type="ORF">LSALG_LOCUS25281</name>
</gene>
<dbReference type="Proteomes" id="UP001177003">
    <property type="component" value="Chromosome 5"/>
</dbReference>
<sequence length="301" mass="33734">MVPPTPSPINVVFPHQGDQGEANSKFKTVVLSQFSLFVQLNQSINKRLTKVEMNVATMKKLMALDGEEDDDNMVVDDTPPNSPGDNTPPPPPLSHPPPKPPSLTPISPPQFDASKRGELSRGSSTNANAGDTSSLPHKKIKLTFDLRELSETWSLHIDEVKQIMEECNVDIRQKKEVRKQEHLSAKLVQELVSADKYVEVQRTDDQSQSTGSSISTVKIRGAFQHTDDLPSAPTEHLFHLRLEGLGHYELERGCHVLISLELHRRLDELKLVQFKSVKPEILNFFDKLYNGSSDESEDEED</sequence>
<reference evidence="2" key="1">
    <citation type="submission" date="2023-04" db="EMBL/GenBank/DDBJ databases">
        <authorList>
            <person name="Vijverberg K."/>
            <person name="Xiong W."/>
            <person name="Schranz E."/>
        </authorList>
    </citation>
    <scope>NUCLEOTIDE SEQUENCE</scope>
</reference>
<organism evidence="2 3">
    <name type="scientific">Lactuca saligna</name>
    <name type="common">Willowleaf lettuce</name>
    <dbReference type="NCBI Taxonomy" id="75948"/>
    <lineage>
        <taxon>Eukaryota</taxon>
        <taxon>Viridiplantae</taxon>
        <taxon>Streptophyta</taxon>
        <taxon>Embryophyta</taxon>
        <taxon>Tracheophyta</taxon>
        <taxon>Spermatophyta</taxon>
        <taxon>Magnoliopsida</taxon>
        <taxon>eudicotyledons</taxon>
        <taxon>Gunneridae</taxon>
        <taxon>Pentapetalae</taxon>
        <taxon>asterids</taxon>
        <taxon>campanulids</taxon>
        <taxon>Asterales</taxon>
        <taxon>Asteraceae</taxon>
        <taxon>Cichorioideae</taxon>
        <taxon>Cichorieae</taxon>
        <taxon>Lactucinae</taxon>
        <taxon>Lactuca</taxon>
    </lineage>
</organism>
<feature type="compositionally biased region" description="Polar residues" evidence="1">
    <location>
        <begin position="121"/>
        <end position="135"/>
    </location>
</feature>
<protein>
    <submittedName>
        <fullName evidence="2">Uncharacterized protein</fullName>
    </submittedName>
</protein>
<evidence type="ECO:0000313" key="2">
    <source>
        <dbReference type="EMBL" id="CAI9285826.1"/>
    </source>
</evidence>
<dbReference type="AlphaFoldDB" id="A0AA35Z4W2"/>
<name>A0AA35Z4W2_LACSI</name>